<sequence length="416" mass="45448">MAKFCLGRRSATLFSRCSPSSTLLPPPCLKQHPRFLQTSIANDQSVVPSFAFAFDIDGVLLRSSKPLPQAHRTLSYLQTHRIPFILLTNGGGKSEQERVDQLSQLLDVSLDTSMFVQSHTPFAELANGTGKVNLKDKCILVVGGAADRCRRIAEGYGFTNVVTPSDIITAYPAIWPFVYLDHHGPFARPLVPSVVSNQQSSGHPTPKVDAIMVFNEPRDWALDIQLIIDLLLSIGGHLGTLSTKNGDSNLPNQGYLQDGQPELYFSNPDLLWAASYHLPRLGQGGFQAALEGVFNAITGGPANNVHLHRNLFGKPTHATFAFAENRLSQHRTALQGSDAGKLKSVYMVGDNPESDIRGANEYRSPVGSRWDSVLVRSGVYRGGKPAYEPKVIVQDVWDAVRYGLGKEGVNVDEMAD</sequence>
<gene>
    <name evidence="1" type="ORF">IMSHALPRED_002067</name>
</gene>
<dbReference type="AlphaFoldDB" id="A0A8H3J4U7"/>
<dbReference type="InterPro" id="IPR050324">
    <property type="entry name" value="CDP-alcohol_PTase-I"/>
</dbReference>
<evidence type="ECO:0000313" key="1">
    <source>
        <dbReference type="EMBL" id="CAF9940538.1"/>
    </source>
</evidence>
<dbReference type="Proteomes" id="UP000664534">
    <property type="component" value="Unassembled WGS sequence"/>
</dbReference>
<dbReference type="OrthoDB" id="10251048at2759"/>
<dbReference type="NCBIfam" id="TIGR01460">
    <property type="entry name" value="HAD-SF-IIA"/>
    <property type="match status" value="1"/>
</dbReference>
<accession>A0A8H3J4U7</accession>
<dbReference type="InterPro" id="IPR023214">
    <property type="entry name" value="HAD_sf"/>
</dbReference>
<proteinExistence type="predicted"/>
<dbReference type="PANTHER" id="PTHR14269:SF57">
    <property type="entry name" value="SUPERFAMILY HYDROLASE, PUTATIVE (AFU_ORTHOLOGUE AFUA_2G02580)-RELATED"/>
    <property type="match status" value="1"/>
</dbReference>
<dbReference type="InterPro" id="IPR036412">
    <property type="entry name" value="HAD-like_sf"/>
</dbReference>
<dbReference type="NCBIfam" id="TIGR01456">
    <property type="entry name" value="CECR5"/>
    <property type="match status" value="1"/>
</dbReference>
<dbReference type="InterPro" id="IPR006353">
    <property type="entry name" value="HAD-SF_hydro_IIA_CECR5"/>
</dbReference>
<dbReference type="GO" id="GO:0046474">
    <property type="term" value="P:glycerophospholipid biosynthetic process"/>
    <property type="evidence" value="ECO:0007669"/>
    <property type="project" value="TreeGrafter"/>
</dbReference>
<reference evidence="1" key="1">
    <citation type="submission" date="2021-03" db="EMBL/GenBank/DDBJ databases">
        <authorList>
            <person name="Tagirdzhanova G."/>
        </authorList>
    </citation>
    <scope>NUCLEOTIDE SEQUENCE</scope>
</reference>
<evidence type="ECO:0000313" key="2">
    <source>
        <dbReference type="Proteomes" id="UP000664534"/>
    </source>
</evidence>
<keyword evidence="2" id="KW-1185">Reference proteome</keyword>
<name>A0A8H3J4U7_9LECA</name>
<organism evidence="1 2">
    <name type="scientific">Imshaugia aleurites</name>
    <dbReference type="NCBI Taxonomy" id="172621"/>
    <lineage>
        <taxon>Eukaryota</taxon>
        <taxon>Fungi</taxon>
        <taxon>Dikarya</taxon>
        <taxon>Ascomycota</taxon>
        <taxon>Pezizomycotina</taxon>
        <taxon>Lecanoromycetes</taxon>
        <taxon>OSLEUM clade</taxon>
        <taxon>Lecanoromycetidae</taxon>
        <taxon>Lecanorales</taxon>
        <taxon>Lecanorineae</taxon>
        <taxon>Parmeliaceae</taxon>
        <taxon>Imshaugia</taxon>
    </lineage>
</organism>
<dbReference type="Pfam" id="PF13242">
    <property type="entry name" value="Hydrolase_like"/>
    <property type="match status" value="1"/>
</dbReference>
<dbReference type="Pfam" id="PF13344">
    <property type="entry name" value="Hydrolase_6"/>
    <property type="match status" value="1"/>
</dbReference>
<protein>
    <submittedName>
        <fullName evidence="1">Uncharacterized protein</fullName>
    </submittedName>
</protein>
<comment type="caution">
    <text evidence="1">The sequence shown here is derived from an EMBL/GenBank/DDBJ whole genome shotgun (WGS) entry which is preliminary data.</text>
</comment>
<dbReference type="Gene3D" id="3.40.50.1000">
    <property type="entry name" value="HAD superfamily/HAD-like"/>
    <property type="match status" value="2"/>
</dbReference>
<dbReference type="InterPro" id="IPR006357">
    <property type="entry name" value="HAD-SF_hydro_IIA"/>
</dbReference>
<dbReference type="EMBL" id="CAJPDT010000133">
    <property type="protein sequence ID" value="CAF9940538.1"/>
    <property type="molecule type" value="Genomic_DNA"/>
</dbReference>
<dbReference type="SUPFAM" id="SSF56784">
    <property type="entry name" value="HAD-like"/>
    <property type="match status" value="1"/>
</dbReference>
<dbReference type="GO" id="GO:0005739">
    <property type="term" value="C:mitochondrion"/>
    <property type="evidence" value="ECO:0007669"/>
    <property type="project" value="TreeGrafter"/>
</dbReference>
<dbReference type="PANTHER" id="PTHR14269">
    <property type="entry name" value="CDP-DIACYLGLYCEROL--GLYCEROL-3-PHOSPHATE 3-PHOSPHATIDYLTRANSFERASE-RELATED"/>
    <property type="match status" value="1"/>
</dbReference>